<keyword evidence="6" id="KW-1185">Reference proteome</keyword>
<keyword evidence="2 3" id="KW-0539">Nucleus</keyword>
<dbReference type="SUPFAM" id="SSF47676">
    <property type="entry name" value="Conserved domain common to transcription factors TFIIS, elongin A, CRSP70"/>
    <property type="match status" value="1"/>
</dbReference>
<dbReference type="PANTHER" id="PTHR46548">
    <property type="entry name" value="BAH AND TFIIS DOMAIN-CONTAINING PROTEIN-RELATED"/>
    <property type="match status" value="1"/>
</dbReference>
<evidence type="ECO:0000313" key="6">
    <source>
        <dbReference type="Proteomes" id="UP001418222"/>
    </source>
</evidence>
<sequence>MQVDNSKKIDLTGRVLLSNVIAATDKFDCLNKFVKVRGVPVLDEWLQKAHKGKTGDGNSPKESDKAIEELLLALLRALDKLPVNLHALQTCNIGKSVNHLRSHKNLEIQKRARSLADTWKK</sequence>
<dbReference type="Proteomes" id="UP001418222">
    <property type="component" value="Unassembled WGS sequence"/>
</dbReference>
<evidence type="ECO:0000259" key="4">
    <source>
        <dbReference type="PROSITE" id="PS51319"/>
    </source>
</evidence>
<dbReference type="InterPro" id="IPR035441">
    <property type="entry name" value="TFIIS/LEDGF_dom_sf"/>
</dbReference>
<name>A0AAP0BU65_9ASPA</name>
<comment type="caution">
    <text evidence="5">The sequence shown here is derived from an EMBL/GenBank/DDBJ whole genome shotgun (WGS) entry which is preliminary data.</text>
</comment>
<evidence type="ECO:0000256" key="2">
    <source>
        <dbReference type="ARBA" id="ARBA00023242"/>
    </source>
</evidence>
<dbReference type="InterPro" id="IPR003617">
    <property type="entry name" value="TFIIS/CRSP70_N_sub"/>
</dbReference>
<reference evidence="5 6" key="1">
    <citation type="journal article" date="2022" name="Nat. Plants">
        <title>Genomes of leafy and leafless Platanthera orchids illuminate the evolution of mycoheterotrophy.</title>
        <authorList>
            <person name="Li M.H."/>
            <person name="Liu K.W."/>
            <person name="Li Z."/>
            <person name="Lu H.C."/>
            <person name="Ye Q.L."/>
            <person name="Zhang D."/>
            <person name="Wang J.Y."/>
            <person name="Li Y.F."/>
            <person name="Zhong Z.M."/>
            <person name="Liu X."/>
            <person name="Yu X."/>
            <person name="Liu D.K."/>
            <person name="Tu X.D."/>
            <person name="Liu B."/>
            <person name="Hao Y."/>
            <person name="Liao X.Y."/>
            <person name="Jiang Y.T."/>
            <person name="Sun W.H."/>
            <person name="Chen J."/>
            <person name="Chen Y.Q."/>
            <person name="Ai Y."/>
            <person name="Zhai J.W."/>
            <person name="Wu S.S."/>
            <person name="Zhou Z."/>
            <person name="Hsiao Y.Y."/>
            <person name="Wu W.L."/>
            <person name="Chen Y.Y."/>
            <person name="Lin Y.F."/>
            <person name="Hsu J.L."/>
            <person name="Li C.Y."/>
            <person name="Wang Z.W."/>
            <person name="Zhao X."/>
            <person name="Zhong W.Y."/>
            <person name="Ma X.K."/>
            <person name="Ma L."/>
            <person name="Huang J."/>
            <person name="Chen G.Z."/>
            <person name="Huang M.Z."/>
            <person name="Huang L."/>
            <person name="Peng D.H."/>
            <person name="Luo Y.B."/>
            <person name="Zou S.Q."/>
            <person name="Chen S.P."/>
            <person name="Lan S."/>
            <person name="Tsai W.C."/>
            <person name="Van de Peer Y."/>
            <person name="Liu Z.J."/>
        </authorList>
    </citation>
    <scope>NUCLEOTIDE SEQUENCE [LARGE SCALE GENOMIC DNA]</scope>
    <source>
        <strain evidence="5">Lor287</strain>
    </source>
</reference>
<proteinExistence type="predicted"/>
<dbReference type="Pfam" id="PF08711">
    <property type="entry name" value="Med26"/>
    <property type="match status" value="1"/>
</dbReference>
<dbReference type="PANTHER" id="PTHR46548:SF1">
    <property type="entry name" value="BAH AND TFIIS DOMAIN-CONTAINING PROTEIN-RELATED"/>
    <property type="match status" value="1"/>
</dbReference>
<dbReference type="SMART" id="SM00509">
    <property type="entry name" value="TFS2N"/>
    <property type="match status" value="1"/>
</dbReference>
<feature type="domain" description="TFIIS N-terminal" evidence="4">
    <location>
        <begin position="40"/>
        <end position="121"/>
    </location>
</feature>
<dbReference type="InterPro" id="IPR017923">
    <property type="entry name" value="TFIIS_N"/>
</dbReference>
<accession>A0AAP0BU65</accession>
<dbReference type="PROSITE" id="PS51319">
    <property type="entry name" value="TFIIS_N"/>
    <property type="match status" value="1"/>
</dbReference>
<dbReference type="AlphaFoldDB" id="A0AAP0BU65"/>
<dbReference type="GO" id="GO:0005634">
    <property type="term" value="C:nucleus"/>
    <property type="evidence" value="ECO:0007669"/>
    <property type="project" value="UniProtKB-SubCell"/>
</dbReference>
<comment type="subcellular location">
    <subcellularLocation>
        <location evidence="1 3">Nucleus</location>
    </subcellularLocation>
</comment>
<evidence type="ECO:0000313" key="5">
    <source>
        <dbReference type="EMBL" id="KAK8951113.1"/>
    </source>
</evidence>
<organism evidence="5 6">
    <name type="scientific">Platanthera zijinensis</name>
    <dbReference type="NCBI Taxonomy" id="2320716"/>
    <lineage>
        <taxon>Eukaryota</taxon>
        <taxon>Viridiplantae</taxon>
        <taxon>Streptophyta</taxon>
        <taxon>Embryophyta</taxon>
        <taxon>Tracheophyta</taxon>
        <taxon>Spermatophyta</taxon>
        <taxon>Magnoliopsida</taxon>
        <taxon>Liliopsida</taxon>
        <taxon>Asparagales</taxon>
        <taxon>Orchidaceae</taxon>
        <taxon>Orchidoideae</taxon>
        <taxon>Orchideae</taxon>
        <taxon>Orchidinae</taxon>
        <taxon>Platanthera</taxon>
    </lineage>
</organism>
<evidence type="ECO:0000256" key="3">
    <source>
        <dbReference type="PROSITE-ProRule" id="PRU00649"/>
    </source>
</evidence>
<evidence type="ECO:0000256" key="1">
    <source>
        <dbReference type="ARBA" id="ARBA00004123"/>
    </source>
</evidence>
<protein>
    <recommendedName>
        <fullName evidence="4">TFIIS N-terminal domain-containing protein</fullName>
    </recommendedName>
</protein>
<gene>
    <name evidence="5" type="ORF">KSP39_PZI003356</name>
</gene>
<dbReference type="Gene3D" id="1.20.930.10">
    <property type="entry name" value="Conserved domain common to transcription factors TFIIS, elongin A, CRSP70"/>
    <property type="match status" value="1"/>
</dbReference>
<dbReference type="EMBL" id="JBBWWQ010000003">
    <property type="protein sequence ID" value="KAK8951113.1"/>
    <property type="molecule type" value="Genomic_DNA"/>
</dbReference>